<dbReference type="InterPro" id="IPR017972">
    <property type="entry name" value="Cyt_P450_CS"/>
</dbReference>
<dbReference type="SUPFAM" id="SSF48264">
    <property type="entry name" value="Cytochrome P450"/>
    <property type="match status" value="1"/>
</dbReference>
<accession>A0AAU7MF43</accession>
<evidence type="ECO:0000256" key="4">
    <source>
        <dbReference type="ARBA" id="ARBA00022857"/>
    </source>
</evidence>
<evidence type="ECO:0000256" key="3">
    <source>
        <dbReference type="ARBA" id="ARBA00022723"/>
    </source>
</evidence>
<protein>
    <submittedName>
        <fullName evidence="12">Cytochrome P450</fullName>
    </submittedName>
</protein>
<dbReference type="EMBL" id="CP157762">
    <property type="protein sequence ID" value="XBP96109.1"/>
    <property type="molecule type" value="Genomic_DNA"/>
</dbReference>
<dbReference type="PRINTS" id="PR00359">
    <property type="entry name" value="BP450"/>
</dbReference>
<evidence type="ECO:0000256" key="11">
    <source>
        <dbReference type="SAM" id="MobiDB-lite"/>
    </source>
</evidence>
<dbReference type="GO" id="GO:0004497">
    <property type="term" value="F:monooxygenase activity"/>
    <property type="evidence" value="ECO:0007669"/>
    <property type="project" value="UniProtKB-KW"/>
</dbReference>
<evidence type="ECO:0000256" key="10">
    <source>
        <dbReference type="RuleBase" id="RU000461"/>
    </source>
</evidence>
<dbReference type="InterPro" id="IPR002397">
    <property type="entry name" value="Cyt_P450_B"/>
</dbReference>
<reference evidence="12" key="1">
    <citation type="submission" date="2024-01" db="EMBL/GenBank/DDBJ databases">
        <title>The genome sequence of Micromonospora mangrovi CCTCC AA 2012012.</title>
        <authorList>
            <person name="Gao J."/>
        </authorList>
    </citation>
    <scope>NUCLEOTIDE SEQUENCE</scope>
    <source>
        <strain evidence="12">CCTCC AA 2012012</strain>
    </source>
</reference>
<gene>
    <name evidence="13" type="ORF">ABUL08_12185</name>
    <name evidence="12" type="ORF">VK199_12135</name>
</gene>
<feature type="region of interest" description="Disordered" evidence="11">
    <location>
        <begin position="416"/>
        <end position="437"/>
    </location>
</feature>
<name>A0AAU7MF43_9ACTN</name>
<evidence type="ECO:0000313" key="13">
    <source>
        <dbReference type="EMBL" id="XCH76813.1"/>
    </source>
</evidence>
<keyword evidence="2 10" id="KW-0349">Heme</keyword>
<dbReference type="InterPro" id="IPR001128">
    <property type="entry name" value="Cyt_P450"/>
</dbReference>
<keyword evidence="4" id="KW-0521">NADP</keyword>
<dbReference type="PANTHER" id="PTHR46696:SF1">
    <property type="entry name" value="CYTOCHROME P450 YJIB-RELATED"/>
    <property type="match status" value="1"/>
</dbReference>
<dbReference type="PANTHER" id="PTHR46696">
    <property type="entry name" value="P450, PUTATIVE (EUROFUNG)-RELATED"/>
    <property type="match status" value="1"/>
</dbReference>
<evidence type="ECO:0000256" key="5">
    <source>
        <dbReference type="ARBA" id="ARBA00023002"/>
    </source>
</evidence>
<proteinExistence type="inferred from homology"/>
<evidence type="ECO:0000256" key="7">
    <source>
        <dbReference type="ARBA" id="ARBA00023033"/>
    </source>
</evidence>
<dbReference type="InterPro" id="IPR036396">
    <property type="entry name" value="Cyt_P450_sf"/>
</dbReference>
<evidence type="ECO:0000256" key="2">
    <source>
        <dbReference type="ARBA" id="ARBA00022617"/>
    </source>
</evidence>
<evidence type="ECO:0000256" key="9">
    <source>
        <dbReference type="ARBA" id="ARBA00060683"/>
    </source>
</evidence>
<evidence type="ECO:0000256" key="1">
    <source>
        <dbReference type="ARBA" id="ARBA00010617"/>
    </source>
</evidence>
<evidence type="ECO:0000256" key="8">
    <source>
        <dbReference type="ARBA" id="ARBA00023194"/>
    </source>
</evidence>
<keyword evidence="7 10" id="KW-0503">Monooxygenase</keyword>
<dbReference type="GO" id="GO:0020037">
    <property type="term" value="F:heme binding"/>
    <property type="evidence" value="ECO:0007669"/>
    <property type="project" value="InterPro"/>
</dbReference>
<dbReference type="Gene3D" id="1.10.630.10">
    <property type="entry name" value="Cytochrome P450"/>
    <property type="match status" value="1"/>
</dbReference>
<dbReference type="EMBL" id="CP159342">
    <property type="protein sequence ID" value="XCH76813.1"/>
    <property type="molecule type" value="Genomic_DNA"/>
</dbReference>
<sequence>MTDTAPPVTATAADEPVTLPVRRGCPFDPPDGYAALREHRPVAPLRLTVGPGDGVGWLVTRLADARRVLSDSRFSHRNELIGLPIPPPFPIDDYTPPPAAPGAFIKMDRPEHTRYRRVLNRRFTVRGVAELTPMITRITHEHLDRMAAATGPVDLVTAFAEPVPVRVMCELVGVPTPAQETLAAQFAVLSRMSYTVEELIAACTVVDGVLRELVAAARVDPGANLLGDLARDDSLTDTERVNLAWALLGGGFDTTASMIALGTYALLRHPDQLALLRARPELVDSAVEELLRHLTISHLGASRAALEDVELGGVRIRAGDTVVVALPAANRDPAHFTDPDRLDITADRRGHVAFGHGVHQCIGQNLARAVLRVACPALFDRFPSLRLARPADEIPMRDDMLHYGVHELPVTWDRPADPTVGAATPAVRAPGPSADVP</sequence>
<evidence type="ECO:0000256" key="6">
    <source>
        <dbReference type="ARBA" id="ARBA00023004"/>
    </source>
</evidence>
<dbReference type="AlphaFoldDB" id="A0AAU7MF43"/>
<dbReference type="Pfam" id="PF00067">
    <property type="entry name" value="p450"/>
    <property type="match status" value="1"/>
</dbReference>
<dbReference type="GO" id="GO:0005506">
    <property type="term" value="F:iron ion binding"/>
    <property type="evidence" value="ECO:0007669"/>
    <property type="project" value="InterPro"/>
</dbReference>
<evidence type="ECO:0000313" key="12">
    <source>
        <dbReference type="EMBL" id="XBP96109.1"/>
    </source>
</evidence>
<keyword evidence="6 10" id="KW-0408">Iron</keyword>
<dbReference type="FunFam" id="1.10.630.10:FF:000018">
    <property type="entry name" value="Cytochrome P450 monooxygenase"/>
    <property type="match status" value="1"/>
</dbReference>
<keyword evidence="5 10" id="KW-0560">Oxidoreductase</keyword>
<dbReference type="CDD" id="cd11030">
    <property type="entry name" value="CYP105-like"/>
    <property type="match status" value="1"/>
</dbReference>
<dbReference type="GO" id="GO:0017000">
    <property type="term" value="P:antibiotic biosynthetic process"/>
    <property type="evidence" value="ECO:0007669"/>
    <property type="project" value="UniProtKB-KW"/>
</dbReference>
<comment type="pathway">
    <text evidence="9">Antibiotic biosynthesis; mycinamicin biosynthesis.</text>
</comment>
<keyword evidence="8" id="KW-0045">Antibiotic biosynthesis</keyword>
<dbReference type="PRINTS" id="PR00385">
    <property type="entry name" value="P450"/>
</dbReference>
<dbReference type="GO" id="GO:0016705">
    <property type="term" value="F:oxidoreductase activity, acting on paired donors, with incorporation or reduction of molecular oxygen"/>
    <property type="evidence" value="ECO:0007669"/>
    <property type="project" value="InterPro"/>
</dbReference>
<comment type="similarity">
    <text evidence="1 10">Belongs to the cytochrome P450 family.</text>
</comment>
<reference evidence="13" key="2">
    <citation type="submission" date="2024-06" db="EMBL/GenBank/DDBJ databases">
        <title>Micromonospora mangrovi CCTCC AA 2012012 genome sequences.</title>
        <authorList>
            <person name="Gao J."/>
        </authorList>
    </citation>
    <scope>NUCLEOTIDE SEQUENCE</scope>
    <source>
        <strain evidence="13">CCTCC AA 2012012</strain>
    </source>
</reference>
<keyword evidence="3 10" id="KW-0479">Metal-binding</keyword>
<dbReference type="PROSITE" id="PS00086">
    <property type="entry name" value="CYTOCHROME_P450"/>
    <property type="match status" value="1"/>
</dbReference>
<organism evidence="12">
    <name type="scientific">Micromonospora sp. CCTCC AA 2012012</name>
    <dbReference type="NCBI Taxonomy" id="3111921"/>
    <lineage>
        <taxon>Bacteria</taxon>
        <taxon>Bacillati</taxon>
        <taxon>Actinomycetota</taxon>
        <taxon>Actinomycetes</taxon>
        <taxon>Micromonosporales</taxon>
        <taxon>Micromonosporaceae</taxon>
        <taxon>Micromonospora</taxon>
    </lineage>
</organism>
<dbReference type="RefSeq" id="WP_350937541.1">
    <property type="nucleotide sequence ID" value="NZ_CP157762.1"/>
</dbReference>